<evidence type="ECO:0000313" key="2">
    <source>
        <dbReference type="EMBL" id="CAJ1394840.1"/>
    </source>
</evidence>
<organism evidence="2 3">
    <name type="scientific">Effrenium voratum</name>
    <dbReference type="NCBI Taxonomy" id="2562239"/>
    <lineage>
        <taxon>Eukaryota</taxon>
        <taxon>Sar</taxon>
        <taxon>Alveolata</taxon>
        <taxon>Dinophyceae</taxon>
        <taxon>Suessiales</taxon>
        <taxon>Symbiodiniaceae</taxon>
        <taxon>Effrenium</taxon>
    </lineage>
</organism>
<accession>A0AA36IVS9</accession>
<reference evidence="2" key="1">
    <citation type="submission" date="2023-08" db="EMBL/GenBank/DDBJ databases">
        <authorList>
            <person name="Chen Y."/>
            <person name="Shah S."/>
            <person name="Dougan E. K."/>
            <person name="Thang M."/>
            <person name="Chan C."/>
        </authorList>
    </citation>
    <scope>NUCLEOTIDE SEQUENCE</scope>
</reference>
<protein>
    <submittedName>
        <fullName evidence="2">Uncharacterized protein</fullName>
    </submittedName>
</protein>
<evidence type="ECO:0000313" key="3">
    <source>
        <dbReference type="Proteomes" id="UP001178507"/>
    </source>
</evidence>
<feature type="region of interest" description="Disordered" evidence="1">
    <location>
        <begin position="1"/>
        <end position="33"/>
    </location>
</feature>
<proteinExistence type="predicted"/>
<evidence type="ECO:0000256" key="1">
    <source>
        <dbReference type="SAM" id="MobiDB-lite"/>
    </source>
</evidence>
<sequence>MGKRGQKRALDSGEEVPLRSDELRPPEELPEREAAAVRAALERWRELRMRAEVLRPMLEHEDRLMQDILDRGLGSEDRKTLRKLASVGARDAEAEAAQVAESVGQERQRLQEILMQNHRELLELSTTTTPDDKKELIAEMDGVLDELKKAQDAVHVELLATKDNLYAGHVCRPRLWPFLERLEGAHAASGLRAEELDQKFSFGDSAGDSLQTDTASAADRSFRADEHSGTLDTCKSWISIFSPMRASTASASTSLGQTGSLG</sequence>
<feature type="compositionally biased region" description="Basic and acidic residues" evidence="1">
    <location>
        <begin position="8"/>
        <end position="33"/>
    </location>
</feature>
<dbReference type="EMBL" id="CAUJNA010002979">
    <property type="protein sequence ID" value="CAJ1394840.1"/>
    <property type="molecule type" value="Genomic_DNA"/>
</dbReference>
<comment type="caution">
    <text evidence="2">The sequence shown here is derived from an EMBL/GenBank/DDBJ whole genome shotgun (WGS) entry which is preliminary data.</text>
</comment>
<dbReference type="Proteomes" id="UP001178507">
    <property type="component" value="Unassembled WGS sequence"/>
</dbReference>
<dbReference type="AlphaFoldDB" id="A0AA36IVS9"/>
<gene>
    <name evidence="2" type="ORF">EVOR1521_LOCUS19412</name>
</gene>
<name>A0AA36IVS9_9DINO</name>
<keyword evidence="3" id="KW-1185">Reference proteome</keyword>